<evidence type="ECO:0000256" key="1">
    <source>
        <dbReference type="ARBA" id="ARBA00022723"/>
    </source>
</evidence>
<keyword evidence="2" id="KW-0677">Repeat</keyword>
<comment type="caution">
    <text evidence="8">The sequence shown here is derived from an EMBL/GenBank/DDBJ whole genome shotgun (WGS) entry which is preliminary data.</text>
</comment>
<protein>
    <submittedName>
        <fullName evidence="8">Juxtaposed with another zinc finger protein 1</fullName>
    </submittedName>
</protein>
<keyword evidence="9" id="KW-1185">Reference proteome</keyword>
<organism evidence="8 9">
    <name type="scientific">Folsomia candida</name>
    <name type="common">Springtail</name>
    <dbReference type="NCBI Taxonomy" id="158441"/>
    <lineage>
        <taxon>Eukaryota</taxon>
        <taxon>Metazoa</taxon>
        <taxon>Ecdysozoa</taxon>
        <taxon>Arthropoda</taxon>
        <taxon>Hexapoda</taxon>
        <taxon>Collembola</taxon>
        <taxon>Entomobryomorpha</taxon>
        <taxon>Isotomoidea</taxon>
        <taxon>Isotomidae</taxon>
        <taxon>Proisotominae</taxon>
        <taxon>Folsomia</taxon>
    </lineage>
</organism>
<dbReference type="GO" id="GO:0000981">
    <property type="term" value="F:DNA-binding transcription factor activity, RNA polymerase II-specific"/>
    <property type="evidence" value="ECO:0007669"/>
    <property type="project" value="TreeGrafter"/>
</dbReference>
<evidence type="ECO:0000259" key="7">
    <source>
        <dbReference type="PROSITE" id="PS50157"/>
    </source>
</evidence>
<dbReference type="PANTHER" id="PTHR24408:SF58">
    <property type="entry name" value="TRANSCRIPTION FACTOR (TFIIIA), PUTATIVE (AFU_ORTHOLOGUE AFUA_1G05150)-RELATED"/>
    <property type="match status" value="1"/>
</dbReference>
<evidence type="ECO:0000256" key="5">
    <source>
        <dbReference type="PROSITE-ProRule" id="PRU00042"/>
    </source>
</evidence>
<dbReference type="SUPFAM" id="SSF57667">
    <property type="entry name" value="beta-beta-alpha zinc fingers"/>
    <property type="match status" value="1"/>
</dbReference>
<name>A0A226D0X2_FOLCA</name>
<feature type="domain" description="C2H2-type" evidence="7">
    <location>
        <begin position="498"/>
        <end position="525"/>
    </location>
</feature>
<feature type="region of interest" description="Disordered" evidence="6">
    <location>
        <begin position="735"/>
        <end position="770"/>
    </location>
</feature>
<evidence type="ECO:0000256" key="2">
    <source>
        <dbReference type="ARBA" id="ARBA00022737"/>
    </source>
</evidence>
<dbReference type="PROSITE" id="PS50157">
    <property type="entry name" value="ZINC_FINGER_C2H2_2"/>
    <property type="match status" value="2"/>
</dbReference>
<dbReference type="OrthoDB" id="3269380at2759"/>
<evidence type="ECO:0000256" key="3">
    <source>
        <dbReference type="ARBA" id="ARBA00022771"/>
    </source>
</evidence>
<accession>A0A226D0X2</accession>
<gene>
    <name evidence="8" type="ORF">Fcan01_26042</name>
</gene>
<dbReference type="STRING" id="158441.A0A226D0X2"/>
<keyword evidence="1" id="KW-0479">Metal-binding</keyword>
<feature type="domain" description="C2H2-type" evidence="7">
    <location>
        <begin position="467"/>
        <end position="497"/>
    </location>
</feature>
<dbReference type="InterPro" id="IPR013087">
    <property type="entry name" value="Znf_C2H2_type"/>
</dbReference>
<dbReference type="Gene3D" id="3.30.160.60">
    <property type="entry name" value="Classic Zinc Finger"/>
    <property type="match status" value="1"/>
</dbReference>
<dbReference type="PROSITE" id="PS00028">
    <property type="entry name" value="ZINC_FINGER_C2H2_1"/>
    <property type="match status" value="1"/>
</dbReference>
<feature type="region of interest" description="Disordered" evidence="6">
    <location>
        <begin position="359"/>
        <end position="395"/>
    </location>
</feature>
<dbReference type="GO" id="GO:0005634">
    <property type="term" value="C:nucleus"/>
    <property type="evidence" value="ECO:0007669"/>
    <property type="project" value="TreeGrafter"/>
</dbReference>
<dbReference type="PANTHER" id="PTHR24408">
    <property type="entry name" value="ZINC FINGER PROTEIN"/>
    <property type="match status" value="1"/>
</dbReference>
<evidence type="ECO:0000313" key="8">
    <source>
        <dbReference type="EMBL" id="OXA39232.1"/>
    </source>
</evidence>
<feature type="region of interest" description="Disordered" evidence="6">
    <location>
        <begin position="517"/>
        <end position="656"/>
    </location>
</feature>
<dbReference type="AlphaFoldDB" id="A0A226D0X2"/>
<dbReference type="GO" id="GO:0008270">
    <property type="term" value="F:zinc ion binding"/>
    <property type="evidence" value="ECO:0007669"/>
    <property type="project" value="UniProtKB-KW"/>
</dbReference>
<evidence type="ECO:0000256" key="6">
    <source>
        <dbReference type="SAM" id="MobiDB-lite"/>
    </source>
</evidence>
<feature type="compositionally biased region" description="Basic and acidic residues" evidence="6">
    <location>
        <begin position="229"/>
        <end position="245"/>
    </location>
</feature>
<feature type="compositionally biased region" description="Low complexity" evidence="6">
    <location>
        <begin position="588"/>
        <end position="615"/>
    </location>
</feature>
<feature type="compositionally biased region" description="Low complexity" evidence="6">
    <location>
        <begin position="119"/>
        <end position="129"/>
    </location>
</feature>
<dbReference type="GO" id="GO:0043565">
    <property type="term" value="F:sequence-specific DNA binding"/>
    <property type="evidence" value="ECO:0007669"/>
    <property type="project" value="TreeGrafter"/>
</dbReference>
<reference evidence="8 9" key="1">
    <citation type="submission" date="2015-12" db="EMBL/GenBank/DDBJ databases">
        <title>The genome of Folsomia candida.</title>
        <authorList>
            <person name="Faddeeva A."/>
            <person name="Derks M.F."/>
            <person name="Anvar Y."/>
            <person name="Smit S."/>
            <person name="Van Straalen N."/>
            <person name="Roelofs D."/>
        </authorList>
    </citation>
    <scope>NUCLEOTIDE SEQUENCE [LARGE SCALE GENOMIC DNA]</scope>
    <source>
        <strain evidence="8 9">VU population</strain>
        <tissue evidence="8">Whole body</tissue>
    </source>
</reference>
<dbReference type="EMBL" id="LNIX01000040">
    <property type="protein sequence ID" value="OXA39232.1"/>
    <property type="molecule type" value="Genomic_DNA"/>
</dbReference>
<feature type="region of interest" description="Disordered" evidence="6">
    <location>
        <begin position="118"/>
        <end position="144"/>
    </location>
</feature>
<dbReference type="SMART" id="SM00355">
    <property type="entry name" value="ZnF_C2H2"/>
    <property type="match status" value="3"/>
</dbReference>
<feature type="compositionally biased region" description="Acidic residues" evidence="6">
    <location>
        <begin position="130"/>
        <end position="140"/>
    </location>
</feature>
<evidence type="ECO:0000313" key="9">
    <source>
        <dbReference type="Proteomes" id="UP000198287"/>
    </source>
</evidence>
<feature type="compositionally biased region" description="Low complexity" evidence="6">
    <location>
        <begin position="246"/>
        <end position="265"/>
    </location>
</feature>
<evidence type="ECO:0000256" key="4">
    <source>
        <dbReference type="ARBA" id="ARBA00022833"/>
    </source>
</evidence>
<sequence length="770" mass="85966">MKLERTQVTDPTLGTFNWCKFSATHNDKRGFKCIFSECATIFRKREDALHHVNKFDLEQHIRFGLVKPSNKFRRLFIGDTPPQEDHDLATIMGQSEAEMSQNFYAKFEECTRKLKETSVGEVDVSSSSSEDGEDDDEDDHTGDMQIDTSQVDAFFDDSAILEDFEGLKNLMETEPSCFNSILQAPLRGSYLHGKYGKYSKEELRKMKWMDIYDEASVGGITIKTSDQLKLEKTSDNSSNKTEERPCCSYSSSSSSSSNCPSTSSSSVGGRSLGLLQLLDAGYNVGCSSSDKPIKLDNITLESMLESSAKIVGRGRIPSRRNWKTLPKLPEREMAKHRRVVHREKKARAELEEKQRMEMGQDKDEIMQPTEESCSAETKRRVKIETEEDKEKEDVPVVRSTVAPPPISAAPVAPRSTFVAPVVTPPSISVAPVAPHQEGPLYYSYSFIYETGLKNKPKFAQSGNQKPYHCPVPDCPKTYKNANGLKYHAINAHNPPQIYKCDQCSKLYQTKSSLDKHIKAHTQPPRAVPANSSRSGKLHPPAPKRKAVAVTPTTSQPSDTESETEVDHGTKEQQQVQQTIVPPQPQPTVTPIVTPMPAWESPSASSSSSSSSSGLSQFENYPYFHQQHFGQRPPPQQQQHSSGSLYSSSCGGDSIKTPDHREVEELRAIPTSSPISFDLDFDPSLLSNEVLEDSNDSSDVGAAFQDSMLYPSMPKLELVMHTPRKAAPQYERTYGLPPQLKRKDRSSAPMTASQMYFHERAGPQSNMYYQN</sequence>
<proteinExistence type="predicted"/>
<keyword evidence="3 5" id="KW-0863">Zinc-finger</keyword>
<keyword evidence="4" id="KW-0862">Zinc</keyword>
<feature type="compositionally biased region" description="Low complexity" evidence="6">
    <location>
        <begin position="623"/>
        <end position="653"/>
    </location>
</feature>
<dbReference type="InterPro" id="IPR036236">
    <property type="entry name" value="Znf_C2H2_sf"/>
</dbReference>
<dbReference type="Proteomes" id="UP000198287">
    <property type="component" value="Unassembled WGS sequence"/>
</dbReference>
<feature type="region of interest" description="Disordered" evidence="6">
    <location>
        <begin position="229"/>
        <end position="265"/>
    </location>
</feature>